<dbReference type="EMBL" id="JATAAI010000003">
    <property type="protein sequence ID" value="KAK1746932.1"/>
    <property type="molecule type" value="Genomic_DNA"/>
</dbReference>
<comment type="caution">
    <text evidence="2">The sequence shown here is derived from an EMBL/GenBank/DDBJ whole genome shotgun (WGS) entry which is preliminary data.</text>
</comment>
<accession>A0AAD8YKH6</accession>
<keyword evidence="3" id="KW-1185">Reference proteome</keyword>
<gene>
    <name evidence="2" type="ORF">QTG54_002276</name>
</gene>
<evidence type="ECO:0000256" key="1">
    <source>
        <dbReference type="SAM" id="Coils"/>
    </source>
</evidence>
<protein>
    <submittedName>
        <fullName evidence="2">Uncharacterized protein</fullName>
    </submittedName>
</protein>
<sequence>MTDHSENVLGLKMDLQMLEEERRREKEALESVTEKSSEDYTLAISQRDTARAECKIFNSNLQLLVQI</sequence>
<proteinExistence type="predicted"/>
<evidence type="ECO:0000313" key="3">
    <source>
        <dbReference type="Proteomes" id="UP001224775"/>
    </source>
</evidence>
<evidence type="ECO:0000313" key="2">
    <source>
        <dbReference type="EMBL" id="KAK1746932.1"/>
    </source>
</evidence>
<dbReference type="AlphaFoldDB" id="A0AAD8YKH6"/>
<feature type="coiled-coil region" evidence="1">
    <location>
        <begin position="1"/>
        <end position="35"/>
    </location>
</feature>
<organism evidence="2 3">
    <name type="scientific">Skeletonema marinoi</name>
    <dbReference type="NCBI Taxonomy" id="267567"/>
    <lineage>
        <taxon>Eukaryota</taxon>
        <taxon>Sar</taxon>
        <taxon>Stramenopiles</taxon>
        <taxon>Ochrophyta</taxon>
        <taxon>Bacillariophyta</taxon>
        <taxon>Coscinodiscophyceae</taxon>
        <taxon>Thalassiosirophycidae</taxon>
        <taxon>Thalassiosirales</taxon>
        <taxon>Skeletonemataceae</taxon>
        <taxon>Skeletonema</taxon>
        <taxon>Skeletonema marinoi-dohrnii complex</taxon>
    </lineage>
</organism>
<name>A0AAD8YKH6_9STRA</name>
<dbReference type="Proteomes" id="UP001224775">
    <property type="component" value="Unassembled WGS sequence"/>
</dbReference>
<reference evidence="2" key="1">
    <citation type="submission" date="2023-06" db="EMBL/GenBank/DDBJ databases">
        <title>Survivors Of The Sea: Transcriptome response of Skeletonema marinoi to long-term dormancy.</title>
        <authorList>
            <person name="Pinder M.I.M."/>
            <person name="Kourtchenko O."/>
            <person name="Robertson E.K."/>
            <person name="Larsson T."/>
            <person name="Maumus F."/>
            <person name="Osuna-Cruz C.M."/>
            <person name="Vancaester E."/>
            <person name="Stenow R."/>
            <person name="Vandepoele K."/>
            <person name="Ploug H."/>
            <person name="Bruchert V."/>
            <person name="Godhe A."/>
            <person name="Topel M."/>
        </authorList>
    </citation>
    <scope>NUCLEOTIDE SEQUENCE</scope>
    <source>
        <strain evidence="2">R05AC</strain>
    </source>
</reference>
<keyword evidence="1" id="KW-0175">Coiled coil</keyword>